<reference evidence="1 2" key="1">
    <citation type="journal article" date="2009" name="BMC Genomics">
        <title>Genomic sequence, organization and characteristics of a new nucleopolyhedrovirus isolated from Clanis bilineata larva.</title>
        <authorList>
            <person name="Zhu S.Y."/>
            <person name="Yi J.P."/>
            <person name="Shen W.D."/>
            <person name="Wang L.Q."/>
            <person name="He H.G."/>
            <person name="Wang Y."/>
            <person name="Li B."/>
            <person name="Wang W.B."/>
        </authorList>
    </citation>
    <scope>NUCLEOTIDE SEQUENCE [LARGE SCALE GENOMIC DNA]</scope>
    <source>
        <strain evidence="1">DZ1</strain>
    </source>
</reference>
<name>Q0N3Z1_9ABAC</name>
<proteinExistence type="predicted"/>
<keyword evidence="2" id="KW-1185">Reference proteome</keyword>
<dbReference type="OrthoDB" id="18599at10239"/>
<evidence type="ECO:0000313" key="1">
    <source>
        <dbReference type="EMBL" id="ABF47452.1"/>
    </source>
</evidence>
<dbReference type="GO" id="GO:0019028">
    <property type="term" value="C:viral capsid"/>
    <property type="evidence" value="ECO:0007669"/>
    <property type="project" value="InterPro"/>
</dbReference>
<dbReference type="Pfam" id="PF05073">
    <property type="entry name" value="Baculo_p24"/>
    <property type="match status" value="1"/>
</dbReference>
<protein>
    <submittedName>
        <fullName evidence="1">p24</fullName>
    </submittedName>
</protein>
<dbReference type="GeneID" id="5141941"/>
<accession>Q0N3Z1</accession>
<evidence type="ECO:0000313" key="2">
    <source>
        <dbReference type="Proteomes" id="UP000214353"/>
    </source>
</evidence>
<dbReference type="EMBL" id="DQ504428">
    <property type="protein sequence ID" value="ABF47452.1"/>
    <property type="molecule type" value="Genomic_DNA"/>
</dbReference>
<dbReference type="RefSeq" id="YP_717649.1">
    <property type="nucleotide sequence ID" value="NC_008293.1"/>
</dbReference>
<organism evidence="1 2">
    <name type="scientific">Clanis bilineata nucleopolyhedrovirus</name>
    <dbReference type="NCBI Taxonomy" id="1307957"/>
    <lineage>
        <taxon>Viruses</taxon>
        <taxon>Viruses incertae sedis</taxon>
        <taxon>Naldaviricetes</taxon>
        <taxon>Lefavirales</taxon>
        <taxon>Baculoviridae</taxon>
        <taxon>Alphabaculovirus</taxon>
        <taxon>Alphabaculovirus clabilineatae</taxon>
    </lineage>
</organism>
<dbReference type="Proteomes" id="UP000214353">
    <property type="component" value="Segment"/>
</dbReference>
<dbReference type="KEGG" id="vg:5141941"/>
<sequence length="265" mass="29626">MYVGLNNPSVLQSFSMDFPSTTTSSLSTTTSTDVNQQQGKFKYDEDIVIEVLIIDNGDDDRDGYVELANAARIITPLTNVRGFNKSVLWTNTIPSQRLVRNNINYIHVFALGKYLSSYNLNSNTKPPQYHLIKRLISDLLMGVQSNVVDPLNDIKTQLCTLQECLVNSSNGANNMDTVLNNGQIYHSTTISNDTGNNGIHMLTTSWSDIMKNLIRSEHSSLLSNINATLDTLKTMHVDLVNKLAFSNDTMLDSFKSIKDIIIRKK</sequence>
<dbReference type="InterPro" id="IPR007765">
    <property type="entry name" value="Baculo_p24"/>
</dbReference>